<sequence>MEVRLVQGRRIGEKLLDQQQSAVGGHGGATSVEDAGGAFVVPVVQDPFEQIQVRSGGDGVEEVAEGDGATVGKPGGTNVLGCPVRALGIVEDDSAQLRVALRDGNEQSTVSAADVDHAGATIEVVTVANGPAHRCAGLPNAGC</sequence>
<organism evidence="1 2">
    <name type="scientific">Nocardia pulmonis</name>
    <dbReference type="NCBI Taxonomy" id="2951408"/>
    <lineage>
        <taxon>Bacteria</taxon>
        <taxon>Bacillati</taxon>
        <taxon>Actinomycetota</taxon>
        <taxon>Actinomycetes</taxon>
        <taxon>Mycobacteriales</taxon>
        <taxon>Nocardiaceae</taxon>
        <taxon>Nocardia</taxon>
    </lineage>
</organism>
<proteinExistence type="predicted"/>
<dbReference type="EMBL" id="JAMRXG010000010">
    <property type="protein sequence ID" value="MCM6776593.1"/>
    <property type="molecule type" value="Genomic_DNA"/>
</dbReference>
<dbReference type="AlphaFoldDB" id="A0A9X2EE61"/>
<accession>A0A9X2EE61</accession>
<protein>
    <submittedName>
        <fullName evidence="1">Uncharacterized protein</fullName>
    </submittedName>
</protein>
<reference evidence="1" key="1">
    <citation type="submission" date="2022-06" db="EMBL/GenBank/DDBJ databases">
        <title>Novel species in genus nocardia.</title>
        <authorList>
            <person name="Li F."/>
        </authorList>
    </citation>
    <scope>NUCLEOTIDE SEQUENCE</scope>
    <source>
        <strain evidence="1">CDC141</strain>
    </source>
</reference>
<dbReference type="Proteomes" id="UP001139157">
    <property type="component" value="Unassembled WGS sequence"/>
</dbReference>
<evidence type="ECO:0000313" key="2">
    <source>
        <dbReference type="Proteomes" id="UP001139157"/>
    </source>
</evidence>
<evidence type="ECO:0000313" key="1">
    <source>
        <dbReference type="EMBL" id="MCM6776593.1"/>
    </source>
</evidence>
<name>A0A9X2EE61_9NOCA</name>
<gene>
    <name evidence="1" type="ORF">NDR86_24200</name>
</gene>
<keyword evidence="2" id="KW-1185">Reference proteome</keyword>
<comment type="caution">
    <text evidence="1">The sequence shown here is derived from an EMBL/GenBank/DDBJ whole genome shotgun (WGS) entry which is preliminary data.</text>
</comment>